<protein>
    <submittedName>
        <fullName evidence="3">Amino acid-binding protein</fullName>
    </submittedName>
</protein>
<organism evidence="3 4">
    <name type="scientific">Slackia equolifaciens</name>
    <dbReference type="NCBI Taxonomy" id="498718"/>
    <lineage>
        <taxon>Bacteria</taxon>
        <taxon>Bacillati</taxon>
        <taxon>Actinomycetota</taxon>
        <taxon>Coriobacteriia</taxon>
        <taxon>Eggerthellales</taxon>
        <taxon>Eggerthellaceae</taxon>
        <taxon>Slackia</taxon>
    </lineage>
</organism>
<reference evidence="2" key="3">
    <citation type="journal article" date="2021" name="PeerJ">
        <title>Extensive microbial diversity within the chicken gut microbiome revealed by metagenomics and culture.</title>
        <authorList>
            <person name="Gilroy R."/>
            <person name="Ravi A."/>
            <person name="Getino M."/>
            <person name="Pursley I."/>
            <person name="Horton D.L."/>
            <person name="Alikhan N.F."/>
            <person name="Baker D."/>
            <person name="Gharbi K."/>
            <person name="Hall N."/>
            <person name="Watson M."/>
            <person name="Adriaenssens E.M."/>
            <person name="Foster-Nyarko E."/>
            <person name="Jarju S."/>
            <person name="Secka A."/>
            <person name="Antonio M."/>
            <person name="Oren A."/>
            <person name="Chaudhuri R.R."/>
            <person name="La Ragione R."/>
            <person name="Hildebrand F."/>
            <person name="Pallen M.J."/>
        </authorList>
    </citation>
    <scope>NUCLEOTIDE SEQUENCE</scope>
    <source>
        <strain evidence="2">ChiGjej6B6-11269</strain>
    </source>
</reference>
<reference evidence="2" key="4">
    <citation type="submission" date="2021-09" db="EMBL/GenBank/DDBJ databases">
        <authorList>
            <person name="Gilroy R."/>
        </authorList>
    </citation>
    <scope>NUCLEOTIDE SEQUENCE</scope>
    <source>
        <strain evidence="2">ChiGjej6B6-11269</strain>
    </source>
</reference>
<dbReference type="EMBL" id="QIBX01000017">
    <property type="protein sequence ID" value="RNL38563.1"/>
    <property type="molecule type" value="Genomic_DNA"/>
</dbReference>
<dbReference type="PANTHER" id="PTHR40099">
    <property type="entry name" value="ACETOLACTATE SYNTHASE, SMALL SUBUNIT"/>
    <property type="match status" value="1"/>
</dbReference>
<evidence type="ECO:0000313" key="2">
    <source>
        <dbReference type="EMBL" id="HJF66483.1"/>
    </source>
</evidence>
<feature type="domain" description="ACT" evidence="1">
    <location>
        <begin position="5"/>
        <end position="73"/>
    </location>
</feature>
<reference evidence="4" key="1">
    <citation type="submission" date="2018-05" db="EMBL/GenBank/DDBJ databases">
        <title>Genome Sequencing of selected type strains of the family Eggerthellaceae.</title>
        <authorList>
            <person name="Danylec N."/>
            <person name="Stoll D.A."/>
            <person name="Doetsch A."/>
            <person name="Huch M."/>
        </authorList>
    </citation>
    <scope>NUCLEOTIDE SEQUENCE [LARGE SCALE GENOMIC DNA]</scope>
    <source>
        <strain evidence="4">DSM 24851</strain>
    </source>
</reference>
<dbReference type="Proteomes" id="UP000269591">
    <property type="component" value="Unassembled WGS sequence"/>
</dbReference>
<dbReference type="SUPFAM" id="SSF55021">
    <property type="entry name" value="ACT-like"/>
    <property type="match status" value="2"/>
</dbReference>
<dbReference type="InterPro" id="IPR002912">
    <property type="entry name" value="ACT_dom"/>
</dbReference>
<keyword evidence="4" id="KW-1185">Reference proteome</keyword>
<dbReference type="PANTHER" id="PTHR40099:SF1">
    <property type="entry name" value="ACETOLACTATE SYNTHASE, SMALL SUBUNIT"/>
    <property type="match status" value="1"/>
</dbReference>
<proteinExistence type="predicted"/>
<dbReference type="AlphaFoldDB" id="A0A3N0AUL9"/>
<comment type="caution">
    <text evidence="3">The sequence shown here is derived from an EMBL/GenBank/DDBJ whole genome shotgun (WGS) entry which is preliminary data.</text>
</comment>
<dbReference type="OrthoDB" id="9790662at2"/>
<sequence length="138" mass="14868">MSISQISVFIESKPGMLKEALDVMAAAGANIRGYSASDTGDFGIVRFVVDNTDAGLTALTDAGFAAKVKPVICVHLKDDPGELSRALGVVARAGINLEYTYSLVGTYICLQVKDDLEAVEKLLERESFELVNDNDFFE</sequence>
<dbReference type="Gene3D" id="3.30.2130.10">
    <property type="entry name" value="VC0802-like"/>
    <property type="match status" value="1"/>
</dbReference>
<reference evidence="3" key="2">
    <citation type="journal article" date="2019" name="Microbiol. Resour. Announc.">
        <title>Draft Genome Sequences of Type Strains of Gordonibacter faecihominis, Paraeggerthella hongkongensis, Parvibacter caecicola,Slackia equolifaciens, Slackia faecicanis, and Slackia isoflavoniconvertens.</title>
        <authorList>
            <person name="Danylec N."/>
            <person name="Stoll D.A."/>
            <person name="Dotsch A."/>
            <person name="Huch M."/>
        </authorList>
    </citation>
    <scope>NUCLEOTIDE SEQUENCE</scope>
    <source>
        <strain evidence="3">DSM 24851</strain>
    </source>
</reference>
<dbReference type="Pfam" id="PF19571">
    <property type="entry name" value="ACT_8"/>
    <property type="match status" value="1"/>
</dbReference>
<dbReference type="EMBL" id="DYWI01000198">
    <property type="protein sequence ID" value="HJF66483.1"/>
    <property type="molecule type" value="Genomic_DNA"/>
</dbReference>
<name>A0A3N0AUL9_9ACTN</name>
<evidence type="ECO:0000313" key="4">
    <source>
        <dbReference type="Proteomes" id="UP000269591"/>
    </source>
</evidence>
<dbReference type="Proteomes" id="UP000786989">
    <property type="component" value="Unassembled WGS sequence"/>
</dbReference>
<dbReference type="PROSITE" id="PS51671">
    <property type="entry name" value="ACT"/>
    <property type="match status" value="1"/>
</dbReference>
<accession>A0A3N0AUL9</accession>
<dbReference type="InterPro" id="IPR045865">
    <property type="entry name" value="ACT-like_dom_sf"/>
</dbReference>
<evidence type="ECO:0000313" key="3">
    <source>
        <dbReference type="EMBL" id="RNL38563.1"/>
    </source>
</evidence>
<dbReference type="InterPro" id="IPR045739">
    <property type="entry name" value="ACT_dom_pair"/>
</dbReference>
<dbReference type="RefSeq" id="WP_123209378.1">
    <property type="nucleotide sequence ID" value="NZ_JBHTHO010000014.1"/>
</dbReference>
<evidence type="ECO:0000259" key="1">
    <source>
        <dbReference type="PROSITE" id="PS51671"/>
    </source>
</evidence>
<gene>
    <name evidence="3" type="ORF">DMP06_08870</name>
    <name evidence="2" type="ORF">K8U77_10290</name>
</gene>